<dbReference type="Proteomes" id="UP000217790">
    <property type="component" value="Unassembled WGS sequence"/>
</dbReference>
<sequence>MDGVITDELPNELSRKIDTQPDFQVPVLVPNLHTLHLSGYFDLQVEVYVQMVESWWACHSRHLKSVEGKGRGGSQHTDLSRLDVLVSEGLDVTVSTQRVPRISLPIEYFSVIHTHDALSTERWCQW</sequence>
<organism evidence="1 2">
    <name type="scientific">Armillaria gallica</name>
    <name type="common">Bulbous honey fungus</name>
    <name type="synonym">Armillaria bulbosa</name>
    <dbReference type="NCBI Taxonomy" id="47427"/>
    <lineage>
        <taxon>Eukaryota</taxon>
        <taxon>Fungi</taxon>
        <taxon>Dikarya</taxon>
        <taxon>Basidiomycota</taxon>
        <taxon>Agaricomycotina</taxon>
        <taxon>Agaricomycetes</taxon>
        <taxon>Agaricomycetidae</taxon>
        <taxon>Agaricales</taxon>
        <taxon>Marasmiineae</taxon>
        <taxon>Physalacriaceae</taxon>
        <taxon>Armillaria</taxon>
    </lineage>
</organism>
<evidence type="ECO:0000313" key="1">
    <source>
        <dbReference type="EMBL" id="PBK99272.1"/>
    </source>
</evidence>
<gene>
    <name evidence="1" type="ORF">ARMGADRAFT_496458</name>
</gene>
<proteinExistence type="predicted"/>
<protein>
    <submittedName>
        <fullName evidence="1">Uncharacterized protein</fullName>
    </submittedName>
</protein>
<dbReference type="InParanoid" id="A0A2H3E6E0"/>
<evidence type="ECO:0000313" key="2">
    <source>
        <dbReference type="Proteomes" id="UP000217790"/>
    </source>
</evidence>
<dbReference type="AlphaFoldDB" id="A0A2H3E6E0"/>
<dbReference type="EMBL" id="KZ293647">
    <property type="protein sequence ID" value="PBK99272.1"/>
    <property type="molecule type" value="Genomic_DNA"/>
</dbReference>
<reference evidence="2" key="1">
    <citation type="journal article" date="2017" name="Nat. Ecol. Evol.">
        <title>Genome expansion and lineage-specific genetic innovations in the forest pathogenic fungi Armillaria.</title>
        <authorList>
            <person name="Sipos G."/>
            <person name="Prasanna A.N."/>
            <person name="Walter M.C."/>
            <person name="O'Connor E."/>
            <person name="Balint B."/>
            <person name="Krizsan K."/>
            <person name="Kiss B."/>
            <person name="Hess J."/>
            <person name="Varga T."/>
            <person name="Slot J."/>
            <person name="Riley R."/>
            <person name="Boka B."/>
            <person name="Rigling D."/>
            <person name="Barry K."/>
            <person name="Lee J."/>
            <person name="Mihaltcheva S."/>
            <person name="LaButti K."/>
            <person name="Lipzen A."/>
            <person name="Waldron R."/>
            <person name="Moloney N.M."/>
            <person name="Sperisen C."/>
            <person name="Kredics L."/>
            <person name="Vagvoelgyi C."/>
            <person name="Patrignani A."/>
            <person name="Fitzpatrick D."/>
            <person name="Nagy I."/>
            <person name="Doyle S."/>
            <person name="Anderson J.B."/>
            <person name="Grigoriev I.V."/>
            <person name="Gueldener U."/>
            <person name="Muensterkoetter M."/>
            <person name="Nagy L.G."/>
        </authorList>
    </citation>
    <scope>NUCLEOTIDE SEQUENCE [LARGE SCALE GENOMIC DNA]</scope>
    <source>
        <strain evidence="2">Ar21-2</strain>
    </source>
</reference>
<keyword evidence="2" id="KW-1185">Reference proteome</keyword>
<accession>A0A2H3E6E0</accession>
<name>A0A2H3E6E0_ARMGA</name>